<accession>A0A1T0CRD9</accession>
<dbReference type="GO" id="GO:0043093">
    <property type="term" value="P:FtsZ-dependent cytokinesis"/>
    <property type="evidence" value="ECO:0007669"/>
    <property type="project" value="UniProtKB-UniRule"/>
</dbReference>
<evidence type="ECO:0000259" key="8">
    <source>
        <dbReference type="SMART" id="SM00864"/>
    </source>
</evidence>
<keyword evidence="11" id="KW-1185">Reference proteome</keyword>
<dbReference type="RefSeq" id="WP_078317752.1">
    <property type="nucleotide sequence ID" value="NZ_MUYV01000006.1"/>
</dbReference>
<dbReference type="InterPro" id="IPR024757">
    <property type="entry name" value="FtsZ_C"/>
</dbReference>
<dbReference type="SMART" id="SM00864">
    <property type="entry name" value="Tubulin"/>
    <property type="match status" value="1"/>
</dbReference>
<dbReference type="InterPro" id="IPR003008">
    <property type="entry name" value="Tubulin_FtsZ_GTPase"/>
</dbReference>
<comment type="similarity">
    <text evidence="1 4 6">Belongs to the FtsZ family.</text>
</comment>
<dbReference type="PROSITE" id="PS01135">
    <property type="entry name" value="FTSZ_2"/>
    <property type="match status" value="1"/>
</dbReference>
<protein>
    <recommendedName>
        <fullName evidence="4 5">Cell division protein FtsZ</fullName>
    </recommendedName>
</protein>
<dbReference type="SUPFAM" id="SSF55307">
    <property type="entry name" value="Tubulin C-terminal domain-like"/>
    <property type="match status" value="1"/>
</dbReference>
<sequence>MADEFQPETNGQARIIVFGVGGGGGNAVEHMVRQNISGITFVCANTDLQALNKLSAPNKIQIGADATRGLGAGANPEVGRNAAESNEDEIRAMLEGYNMAFITAGMGGGTGTGAAPVVARIAKEMGILTVAVVTTPFTFEGKRRAAAARNGIDALTQHVDSIITIPNDKLTQAYRNLTMVDAFKKADDVLLHAVNGLTETIVNPGMINIDFEDVRTAMSAKGHAMMGIGRASGTNRAAEAMEKAIRSPLLDDLNLRNAQGLIINIIGSGVSMDEVMSIVAIGEGMMDEDAHVFYGLVEDPDMEDEIHVTVVATGLTVNDQPAPTKVKVEPQPSLDQHTSALAEENRQAPTVRQSSPKPISVGTFLQREQQKNS</sequence>
<dbReference type="InterPro" id="IPR045061">
    <property type="entry name" value="FtsZ/CetZ"/>
</dbReference>
<dbReference type="GO" id="GO:0005737">
    <property type="term" value="C:cytoplasm"/>
    <property type="evidence" value="ECO:0007669"/>
    <property type="project" value="UniProtKB-SubCell"/>
</dbReference>
<dbReference type="PROSITE" id="PS01134">
    <property type="entry name" value="FTSZ_1"/>
    <property type="match status" value="1"/>
</dbReference>
<dbReference type="Pfam" id="PF12327">
    <property type="entry name" value="FtsZ_C"/>
    <property type="match status" value="1"/>
</dbReference>
<dbReference type="GO" id="GO:0032153">
    <property type="term" value="C:cell division site"/>
    <property type="evidence" value="ECO:0007669"/>
    <property type="project" value="UniProtKB-UniRule"/>
</dbReference>
<evidence type="ECO:0000256" key="2">
    <source>
        <dbReference type="ARBA" id="ARBA00022741"/>
    </source>
</evidence>
<dbReference type="InterPro" id="IPR020805">
    <property type="entry name" value="Cell_div_FtsZ_CS"/>
</dbReference>
<dbReference type="InterPro" id="IPR018316">
    <property type="entry name" value="Tubulin/FtsZ_2-layer-sand-dom"/>
</dbReference>
<gene>
    <name evidence="4" type="primary">ftsZ</name>
    <name evidence="10" type="ORF">B0681_05510</name>
</gene>
<reference evidence="10 11" key="1">
    <citation type="submission" date="2017-02" db="EMBL/GenBank/DDBJ databases">
        <title>Draft genome sequence of Moraxella porci CCUG 54912T type strain.</title>
        <authorList>
            <person name="Salva-Serra F."/>
            <person name="Engstrom-Jakobsson H."/>
            <person name="Thorell K."/>
            <person name="Jaen-Luchoro D."/>
            <person name="Gonzales-Siles L."/>
            <person name="Karlsson R."/>
            <person name="Yazdan S."/>
            <person name="Boulund F."/>
            <person name="Johnning A."/>
            <person name="Engstrand L."/>
            <person name="Kristiansson E."/>
            <person name="Moore E."/>
        </authorList>
    </citation>
    <scope>NUCLEOTIDE SEQUENCE [LARGE SCALE GENOMIC DNA]</scope>
    <source>
        <strain evidence="10 11">CCUG 54912</strain>
    </source>
</reference>
<dbReference type="HAMAP" id="MF_00909">
    <property type="entry name" value="FtsZ"/>
    <property type="match status" value="1"/>
</dbReference>
<dbReference type="CDD" id="cd02201">
    <property type="entry name" value="FtsZ_type1"/>
    <property type="match status" value="1"/>
</dbReference>
<keyword evidence="2 4" id="KW-0547">Nucleotide-binding</keyword>
<feature type="compositionally biased region" description="Polar residues" evidence="7">
    <location>
        <begin position="347"/>
        <end position="357"/>
    </location>
</feature>
<feature type="region of interest" description="Disordered" evidence="7">
    <location>
        <begin position="321"/>
        <end position="373"/>
    </location>
</feature>
<keyword evidence="4 6" id="KW-0132">Cell division</keyword>
<dbReference type="Gene3D" id="3.30.1330.20">
    <property type="entry name" value="Tubulin/FtsZ, C-terminal domain"/>
    <property type="match status" value="1"/>
</dbReference>
<proteinExistence type="inferred from homology"/>
<comment type="subcellular location">
    <subcellularLocation>
        <location evidence="4">Cytoplasm</location>
    </subcellularLocation>
    <text evidence="4">Assembles at midcell at the inner surface of the cytoplasmic membrane.</text>
</comment>
<dbReference type="InterPro" id="IPR008280">
    <property type="entry name" value="Tub_FtsZ_C"/>
</dbReference>
<dbReference type="PRINTS" id="PR00423">
    <property type="entry name" value="CELLDVISFTSZ"/>
</dbReference>
<keyword evidence="4" id="KW-0963">Cytoplasm</keyword>
<keyword evidence="4 6" id="KW-0131">Cell cycle</keyword>
<dbReference type="FunFam" id="3.40.50.1440:FF:000001">
    <property type="entry name" value="Cell division protein FtsZ"/>
    <property type="match status" value="1"/>
</dbReference>
<feature type="binding site" evidence="4">
    <location>
        <begin position="22"/>
        <end position="26"/>
    </location>
    <ligand>
        <name>GTP</name>
        <dbReference type="ChEBI" id="CHEBI:37565"/>
    </ligand>
</feature>
<dbReference type="STRING" id="573983.B0681_05510"/>
<dbReference type="Gene3D" id="3.40.50.1440">
    <property type="entry name" value="Tubulin/FtsZ, GTPase domain"/>
    <property type="match status" value="1"/>
</dbReference>
<dbReference type="EMBL" id="MUYV01000006">
    <property type="protein sequence ID" value="OOS24916.1"/>
    <property type="molecule type" value="Genomic_DNA"/>
</dbReference>
<evidence type="ECO:0000256" key="1">
    <source>
        <dbReference type="ARBA" id="ARBA00009690"/>
    </source>
</evidence>
<feature type="domain" description="Tubulin/FtsZ 2-layer sandwich" evidence="9">
    <location>
        <begin position="207"/>
        <end position="324"/>
    </location>
</feature>
<comment type="function">
    <text evidence="4 6">Essential cell division protein that forms a contractile ring structure (Z ring) at the future cell division site. The regulation of the ring assembly controls the timing and the location of cell division. One of the functions of the FtsZ ring is to recruit other cell division proteins to the septum to produce a new cell wall between the dividing cells. Binds GTP and shows GTPase activity.</text>
</comment>
<evidence type="ECO:0000256" key="3">
    <source>
        <dbReference type="ARBA" id="ARBA00023134"/>
    </source>
</evidence>
<comment type="subunit">
    <text evidence="4">Homodimer. Polymerizes to form a dynamic ring structure in a strictly GTP-dependent manner. Interacts directly with several other division proteins.</text>
</comment>
<feature type="binding site" evidence="4">
    <location>
        <begin position="109"/>
        <end position="111"/>
    </location>
    <ligand>
        <name>GTP</name>
        <dbReference type="ChEBI" id="CHEBI:37565"/>
    </ligand>
</feature>
<feature type="binding site" evidence="4">
    <location>
        <position position="140"/>
    </location>
    <ligand>
        <name>GTP</name>
        <dbReference type="ChEBI" id="CHEBI:37565"/>
    </ligand>
</feature>
<keyword evidence="3 4" id="KW-0342">GTP-binding</keyword>
<evidence type="ECO:0000256" key="6">
    <source>
        <dbReference type="RuleBase" id="RU000631"/>
    </source>
</evidence>
<evidence type="ECO:0000256" key="7">
    <source>
        <dbReference type="SAM" id="MobiDB-lite"/>
    </source>
</evidence>
<evidence type="ECO:0000256" key="4">
    <source>
        <dbReference type="HAMAP-Rule" id="MF_00909"/>
    </source>
</evidence>
<feature type="binding site" evidence="4">
    <location>
        <position position="187"/>
    </location>
    <ligand>
        <name>GTP</name>
        <dbReference type="ChEBI" id="CHEBI:37565"/>
    </ligand>
</feature>
<evidence type="ECO:0000313" key="11">
    <source>
        <dbReference type="Proteomes" id="UP000190683"/>
    </source>
</evidence>
<dbReference type="NCBIfam" id="TIGR00065">
    <property type="entry name" value="ftsZ"/>
    <property type="match status" value="1"/>
</dbReference>
<dbReference type="AlphaFoldDB" id="A0A1T0CRD9"/>
<evidence type="ECO:0000313" key="10">
    <source>
        <dbReference type="EMBL" id="OOS24916.1"/>
    </source>
</evidence>
<keyword evidence="4 6" id="KW-0717">Septation</keyword>
<dbReference type="InterPro" id="IPR037103">
    <property type="entry name" value="Tubulin/FtsZ-like_C"/>
</dbReference>
<dbReference type="InterPro" id="IPR000158">
    <property type="entry name" value="Cell_div_FtsZ"/>
</dbReference>
<dbReference type="Pfam" id="PF00091">
    <property type="entry name" value="Tubulin"/>
    <property type="match status" value="1"/>
</dbReference>
<dbReference type="PANTHER" id="PTHR30314:SF3">
    <property type="entry name" value="MITOCHONDRIAL DIVISION PROTEIN FSZA"/>
    <property type="match status" value="1"/>
</dbReference>
<organism evidence="10 11">
    <name type="scientific">Moraxella porci DSM 25326</name>
    <dbReference type="NCBI Taxonomy" id="573983"/>
    <lineage>
        <taxon>Bacteria</taxon>
        <taxon>Pseudomonadati</taxon>
        <taxon>Pseudomonadota</taxon>
        <taxon>Gammaproteobacteria</taxon>
        <taxon>Moraxellales</taxon>
        <taxon>Moraxellaceae</taxon>
        <taxon>Moraxella</taxon>
    </lineage>
</organism>
<dbReference type="SUPFAM" id="SSF52490">
    <property type="entry name" value="Tubulin nucleotide-binding domain-like"/>
    <property type="match status" value="1"/>
</dbReference>
<feature type="domain" description="Tubulin/FtsZ GTPase" evidence="8">
    <location>
        <begin position="14"/>
        <end position="205"/>
    </location>
</feature>
<feature type="binding site" evidence="4">
    <location>
        <position position="144"/>
    </location>
    <ligand>
        <name>GTP</name>
        <dbReference type="ChEBI" id="CHEBI:37565"/>
    </ligand>
</feature>
<dbReference type="GO" id="GO:0003924">
    <property type="term" value="F:GTPase activity"/>
    <property type="evidence" value="ECO:0007669"/>
    <property type="project" value="UniProtKB-UniRule"/>
</dbReference>
<evidence type="ECO:0000259" key="9">
    <source>
        <dbReference type="SMART" id="SM00865"/>
    </source>
</evidence>
<dbReference type="GO" id="GO:0051258">
    <property type="term" value="P:protein polymerization"/>
    <property type="evidence" value="ECO:0007669"/>
    <property type="project" value="UniProtKB-UniRule"/>
</dbReference>
<dbReference type="PANTHER" id="PTHR30314">
    <property type="entry name" value="CELL DIVISION PROTEIN FTSZ-RELATED"/>
    <property type="match status" value="1"/>
</dbReference>
<dbReference type="SMART" id="SM00865">
    <property type="entry name" value="Tubulin_C"/>
    <property type="match status" value="1"/>
</dbReference>
<dbReference type="Proteomes" id="UP000190683">
    <property type="component" value="Unassembled WGS sequence"/>
</dbReference>
<dbReference type="GO" id="GO:0000917">
    <property type="term" value="P:division septum assembly"/>
    <property type="evidence" value="ECO:0007669"/>
    <property type="project" value="UniProtKB-KW"/>
</dbReference>
<evidence type="ECO:0000256" key="5">
    <source>
        <dbReference type="NCBIfam" id="TIGR00065"/>
    </source>
</evidence>
<name>A0A1T0CRD9_9GAMM</name>
<comment type="caution">
    <text evidence="10">The sequence shown here is derived from an EMBL/GenBank/DDBJ whole genome shotgun (WGS) entry which is preliminary data.</text>
</comment>
<dbReference type="InterPro" id="IPR036525">
    <property type="entry name" value="Tubulin/FtsZ_GTPase_sf"/>
</dbReference>
<dbReference type="GO" id="GO:0005525">
    <property type="term" value="F:GTP binding"/>
    <property type="evidence" value="ECO:0007669"/>
    <property type="project" value="UniProtKB-UniRule"/>
</dbReference>